<evidence type="ECO:0000313" key="1">
    <source>
        <dbReference type="EMBL" id="ATB28109.1"/>
    </source>
</evidence>
<keyword evidence="2" id="KW-1185">Reference proteome</keyword>
<proteinExistence type="predicted"/>
<dbReference type="EMBL" id="CP022163">
    <property type="protein sequence ID" value="ATB28109.1"/>
    <property type="molecule type" value="Genomic_DNA"/>
</dbReference>
<accession>A0A250I8A4</accession>
<dbReference type="Proteomes" id="UP000217289">
    <property type="component" value="Chromosome"/>
</dbReference>
<dbReference type="KEGG" id="mbd:MEBOL_001554"/>
<protein>
    <submittedName>
        <fullName evidence="1">Uncharacterized protein</fullName>
    </submittedName>
</protein>
<organism evidence="1 2">
    <name type="scientific">Melittangium boletus DSM 14713</name>
    <dbReference type="NCBI Taxonomy" id="1294270"/>
    <lineage>
        <taxon>Bacteria</taxon>
        <taxon>Pseudomonadati</taxon>
        <taxon>Myxococcota</taxon>
        <taxon>Myxococcia</taxon>
        <taxon>Myxococcales</taxon>
        <taxon>Cystobacterineae</taxon>
        <taxon>Archangiaceae</taxon>
        <taxon>Melittangium</taxon>
    </lineage>
</organism>
<evidence type="ECO:0000313" key="2">
    <source>
        <dbReference type="Proteomes" id="UP000217289"/>
    </source>
</evidence>
<sequence length="34" mass="3828">MYPKGHYTPGLFERAPNDEIAVIDALGTNRVLLR</sequence>
<gene>
    <name evidence="1" type="ORF">MEBOL_001554</name>
</gene>
<dbReference type="AlphaFoldDB" id="A0A250I8A4"/>
<reference evidence="1 2" key="1">
    <citation type="submission" date="2017-06" db="EMBL/GenBank/DDBJ databases">
        <authorList>
            <person name="Kim H.J."/>
            <person name="Triplett B.A."/>
        </authorList>
    </citation>
    <scope>NUCLEOTIDE SEQUENCE [LARGE SCALE GENOMIC DNA]</scope>
    <source>
        <strain evidence="1 2">DSM 14713</strain>
    </source>
</reference>
<name>A0A250I8A4_9BACT</name>